<evidence type="ECO:0000256" key="5">
    <source>
        <dbReference type="ARBA" id="ARBA00022989"/>
    </source>
</evidence>
<dbReference type="InterPro" id="IPR003838">
    <property type="entry name" value="ABC3_permease_C"/>
</dbReference>
<evidence type="ECO:0000256" key="4">
    <source>
        <dbReference type="ARBA" id="ARBA00022692"/>
    </source>
</evidence>
<feature type="transmembrane region" description="Helical" evidence="7">
    <location>
        <begin position="193"/>
        <end position="219"/>
    </location>
</feature>
<evidence type="ECO:0000313" key="9">
    <source>
        <dbReference type="EMBL" id="NQV64512.1"/>
    </source>
</evidence>
<dbReference type="Pfam" id="PF02687">
    <property type="entry name" value="FtsX"/>
    <property type="match status" value="1"/>
</dbReference>
<dbReference type="EMBL" id="JABMOJ010000144">
    <property type="protein sequence ID" value="NQV64512.1"/>
    <property type="molecule type" value="Genomic_DNA"/>
</dbReference>
<comment type="similarity">
    <text evidence="2">Belongs to the ABC-4 integral membrane protein family. LolC/E subfamily.</text>
</comment>
<accession>A0A972VWR5</accession>
<evidence type="ECO:0000259" key="8">
    <source>
        <dbReference type="Pfam" id="PF02687"/>
    </source>
</evidence>
<protein>
    <submittedName>
        <fullName evidence="9">ABC transporter permease</fullName>
    </submittedName>
</protein>
<evidence type="ECO:0000256" key="1">
    <source>
        <dbReference type="ARBA" id="ARBA00004651"/>
    </source>
</evidence>
<evidence type="ECO:0000256" key="2">
    <source>
        <dbReference type="ARBA" id="ARBA00005236"/>
    </source>
</evidence>
<keyword evidence="5 7" id="KW-1133">Transmembrane helix</keyword>
<dbReference type="PANTHER" id="PTHR30489:SF0">
    <property type="entry name" value="LIPOPROTEIN-RELEASING SYSTEM TRANSMEMBRANE PROTEIN LOLE"/>
    <property type="match status" value="1"/>
</dbReference>
<evidence type="ECO:0000256" key="6">
    <source>
        <dbReference type="ARBA" id="ARBA00023136"/>
    </source>
</evidence>
<evidence type="ECO:0000256" key="3">
    <source>
        <dbReference type="ARBA" id="ARBA00022475"/>
    </source>
</evidence>
<dbReference type="InterPro" id="IPR051447">
    <property type="entry name" value="Lipoprotein-release_system"/>
</dbReference>
<dbReference type="GO" id="GO:0098797">
    <property type="term" value="C:plasma membrane protein complex"/>
    <property type="evidence" value="ECO:0007669"/>
    <property type="project" value="TreeGrafter"/>
</dbReference>
<keyword evidence="4 7" id="KW-0812">Transmembrane</keyword>
<sequence length="288" mass="31357">VDADQERHLSKLAAAITLGHYLQDTNDILIGEPMAELLEIKLGDRVVITQAEANTGELSQALFRVAGIFKFGVRELDSNIVFIHISQARQILGISQGSHEIAILFHDVSSADLDPTGLLSSLTDGTTEAVGWRALNKDIAAMLEMSNYSSLIVGAILFLLASLGVINSMFMSIYERIYEFGVAKAIGTRPFDLFRLIMVEALLLALLSCFFGMSVGALLGEWYATNGIPLGEMEISGIAMNNNIPTVLAWHQFTNFPAYVILLVLTAALYPARFAANIIPTDALHRSL</sequence>
<comment type="subcellular location">
    <subcellularLocation>
        <location evidence="1">Cell membrane</location>
        <topology evidence="1">Multi-pass membrane protein</topology>
    </subcellularLocation>
</comment>
<keyword evidence="3" id="KW-1003">Cell membrane</keyword>
<evidence type="ECO:0000256" key="7">
    <source>
        <dbReference type="SAM" id="Phobius"/>
    </source>
</evidence>
<feature type="transmembrane region" description="Helical" evidence="7">
    <location>
        <begin position="151"/>
        <end position="173"/>
    </location>
</feature>
<feature type="transmembrane region" description="Helical" evidence="7">
    <location>
        <begin position="256"/>
        <end position="276"/>
    </location>
</feature>
<name>A0A972VWR5_9GAMM</name>
<reference evidence="9" key="1">
    <citation type="submission" date="2020-05" db="EMBL/GenBank/DDBJ databases">
        <title>Sulfur intermediates as new biogeochemical hubs in an aquatic model microbial ecosystem.</title>
        <authorList>
            <person name="Vigneron A."/>
        </authorList>
    </citation>
    <scope>NUCLEOTIDE SEQUENCE</scope>
    <source>
        <strain evidence="9">Bin.250</strain>
    </source>
</reference>
<organism evidence="9 10">
    <name type="scientific">SAR86 cluster bacterium</name>
    <dbReference type="NCBI Taxonomy" id="2030880"/>
    <lineage>
        <taxon>Bacteria</taxon>
        <taxon>Pseudomonadati</taxon>
        <taxon>Pseudomonadota</taxon>
        <taxon>Gammaproteobacteria</taxon>
        <taxon>SAR86 cluster</taxon>
    </lineage>
</organism>
<dbReference type="PANTHER" id="PTHR30489">
    <property type="entry name" value="LIPOPROTEIN-RELEASING SYSTEM TRANSMEMBRANE PROTEIN LOLE"/>
    <property type="match status" value="1"/>
</dbReference>
<feature type="domain" description="ABC3 transporter permease C-terminal" evidence="8">
    <location>
        <begin position="152"/>
        <end position="278"/>
    </location>
</feature>
<dbReference type="Proteomes" id="UP000754644">
    <property type="component" value="Unassembled WGS sequence"/>
</dbReference>
<evidence type="ECO:0000313" key="10">
    <source>
        <dbReference type="Proteomes" id="UP000754644"/>
    </source>
</evidence>
<proteinExistence type="inferred from homology"/>
<dbReference type="AlphaFoldDB" id="A0A972VWR5"/>
<comment type="caution">
    <text evidence="9">The sequence shown here is derived from an EMBL/GenBank/DDBJ whole genome shotgun (WGS) entry which is preliminary data.</text>
</comment>
<dbReference type="GO" id="GO:0044874">
    <property type="term" value="P:lipoprotein localization to outer membrane"/>
    <property type="evidence" value="ECO:0007669"/>
    <property type="project" value="TreeGrafter"/>
</dbReference>
<keyword evidence="6 7" id="KW-0472">Membrane</keyword>
<gene>
    <name evidence="9" type="ORF">HQ497_04015</name>
</gene>
<feature type="non-terminal residue" evidence="9">
    <location>
        <position position="1"/>
    </location>
</feature>